<proteinExistence type="predicted"/>
<dbReference type="PANTHER" id="PTHR30050">
    <property type="entry name" value="CHROMOSOMAL REPLICATION INITIATOR PROTEIN DNAA"/>
    <property type="match status" value="1"/>
</dbReference>
<dbReference type="RefSeq" id="WP_217965933.1">
    <property type="nucleotide sequence ID" value="NZ_JAHTBN010000009.1"/>
</dbReference>
<accession>A0ABV8P0X4</accession>
<dbReference type="SMART" id="SM00382">
    <property type="entry name" value="AAA"/>
    <property type="match status" value="1"/>
</dbReference>
<organism evidence="2 3">
    <name type="scientific">Candidimonas humi</name>
    <dbReference type="NCBI Taxonomy" id="683355"/>
    <lineage>
        <taxon>Bacteria</taxon>
        <taxon>Pseudomonadati</taxon>
        <taxon>Pseudomonadota</taxon>
        <taxon>Betaproteobacteria</taxon>
        <taxon>Burkholderiales</taxon>
        <taxon>Alcaligenaceae</taxon>
        <taxon>Candidimonas</taxon>
    </lineage>
</organism>
<dbReference type="Pfam" id="PF22688">
    <property type="entry name" value="Hda_lid"/>
    <property type="match status" value="1"/>
</dbReference>
<dbReference type="CDD" id="cd00009">
    <property type="entry name" value="AAA"/>
    <property type="match status" value="1"/>
</dbReference>
<dbReference type="NCBIfam" id="NF006485">
    <property type="entry name" value="PRK08903.1-5"/>
    <property type="match status" value="1"/>
</dbReference>
<evidence type="ECO:0000259" key="1">
    <source>
        <dbReference type="SMART" id="SM00382"/>
    </source>
</evidence>
<evidence type="ECO:0000313" key="2">
    <source>
        <dbReference type="EMBL" id="MFC4202469.1"/>
    </source>
</evidence>
<feature type="domain" description="AAA+ ATPase" evidence="1">
    <location>
        <begin position="37"/>
        <end position="152"/>
    </location>
</feature>
<sequence>MSRQLILDLLPPPRPTLENFVPGGNGVVLQALRELQPGRAIYLWGPPGAGRTHLLRALGEAPGCLYATAASDPGPLAELATGDAAPPRLVAVDDIGSLGPEGQAAVFALYNRWRAAAQTAQAFAVLVAGDRAPMAMPLREDLRTRLGWDLSFRLELLSDAERAAALAGRAAERGLQLSAEVLNWVLTHYARDMGKLTALLDALDRYSMEKQRAITLPLLRELLAGSADEAPPRPATPL</sequence>
<dbReference type="EMBL" id="JBHSBV010000005">
    <property type="protein sequence ID" value="MFC4202469.1"/>
    <property type="molecule type" value="Genomic_DNA"/>
</dbReference>
<gene>
    <name evidence="2" type="primary">hda</name>
    <name evidence="2" type="ORF">ACFOY1_16050</name>
</gene>
<reference evidence="3" key="1">
    <citation type="journal article" date="2019" name="Int. J. Syst. Evol. Microbiol.">
        <title>The Global Catalogue of Microorganisms (GCM) 10K type strain sequencing project: providing services to taxonomists for standard genome sequencing and annotation.</title>
        <authorList>
            <consortium name="The Broad Institute Genomics Platform"/>
            <consortium name="The Broad Institute Genome Sequencing Center for Infectious Disease"/>
            <person name="Wu L."/>
            <person name="Ma J."/>
        </authorList>
    </citation>
    <scope>NUCLEOTIDE SEQUENCE [LARGE SCALE GENOMIC DNA]</scope>
    <source>
        <strain evidence="3">LMG 24813</strain>
    </source>
</reference>
<comment type="caution">
    <text evidence="2">The sequence shown here is derived from an EMBL/GenBank/DDBJ whole genome shotgun (WGS) entry which is preliminary data.</text>
</comment>
<dbReference type="Proteomes" id="UP001595848">
    <property type="component" value="Unassembled WGS sequence"/>
</dbReference>
<dbReference type="InterPro" id="IPR003593">
    <property type="entry name" value="AAA+_ATPase"/>
</dbReference>
<dbReference type="InterPro" id="IPR055199">
    <property type="entry name" value="Hda_lid"/>
</dbReference>
<keyword evidence="3" id="KW-1185">Reference proteome</keyword>
<protein>
    <submittedName>
        <fullName evidence="2">DnaA regulatory inactivator Hda</fullName>
    </submittedName>
</protein>
<evidence type="ECO:0000313" key="3">
    <source>
        <dbReference type="Proteomes" id="UP001595848"/>
    </source>
</evidence>
<dbReference type="PANTHER" id="PTHR30050:SF5">
    <property type="entry name" value="DNAA REGULATORY INACTIVATOR HDA"/>
    <property type="match status" value="1"/>
</dbReference>
<name>A0ABV8P0X4_9BURK</name>
<dbReference type="InterPro" id="IPR017788">
    <property type="entry name" value="Hda"/>
</dbReference>
<dbReference type="NCBIfam" id="TIGR03420">
    <property type="entry name" value="DnaA_homol_Hda"/>
    <property type="match status" value="1"/>
</dbReference>